<organism evidence="2 3">
    <name type="scientific">Desulfovibrio litoralis DSM 11393</name>
    <dbReference type="NCBI Taxonomy" id="1121455"/>
    <lineage>
        <taxon>Bacteria</taxon>
        <taxon>Pseudomonadati</taxon>
        <taxon>Thermodesulfobacteriota</taxon>
        <taxon>Desulfovibrionia</taxon>
        <taxon>Desulfovibrionales</taxon>
        <taxon>Desulfovibrionaceae</taxon>
        <taxon>Desulfovibrio</taxon>
    </lineage>
</organism>
<gene>
    <name evidence="2" type="ORF">SAMN02745728_00987</name>
</gene>
<name>A0A1M7SLE8_9BACT</name>
<dbReference type="EMBL" id="FRDI01000004">
    <property type="protein sequence ID" value="SHN59256.1"/>
    <property type="molecule type" value="Genomic_DNA"/>
</dbReference>
<reference evidence="2 3" key="1">
    <citation type="submission" date="2016-12" db="EMBL/GenBank/DDBJ databases">
        <authorList>
            <person name="Song W.-J."/>
            <person name="Kurnit D.M."/>
        </authorList>
    </citation>
    <scope>NUCLEOTIDE SEQUENCE [LARGE SCALE GENOMIC DNA]</scope>
    <source>
        <strain evidence="2 3">DSM 11393</strain>
    </source>
</reference>
<keyword evidence="3" id="KW-1185">Reference proteome</keyword>
<dbReference type="RefSeq" id="WP_072696690.1">
    <property type="nucleotide sequence ID" value="NZ_FRDI01000004.1"/>
</dbReference>
<dbReference type="InterPro" id="IPR011604">
    <property type="entry name" value="PDDEXK-like_dom_sf"/>
</dbReference>
<evidence type="ECO:0000313" key="2">
    <source>
        <dbReference type="EMBL" id="SHN59256.1"/>
    </source>
</evidence>
<dbReference type="SUPFAM" id="SSF52540">
    <property type="entry name" value="P-loop containing nucleoside triphosphate hydrolases"/>
    <property type="match status" value="1"/>
</dbReference>
<dbReference type="STRING" id="1121455.SAMN02745728_00987"/>
<dbReference type="AlphaFoldDB" id="A0A1M7SLE8"/>
<dbReference type="InterPro" id="IPR027417">
    <property type="entry name" value="P-loop_NTPase"/>
</dbReference>
<evidence type="ECO:0000313" key="3">
    <source>
        <dbReference type="Proteomes" id="UP000186469"/>
    </source>
</evidence>
<accession>A0A1M7SLE8</accession>
<sequence>MSFCSDFILIPWQEDFIFTLSSLIMKETEGQPNKALVVFPHSRPARYLREAFYKNQTIPKPVLLPECITVQELRRLICSKALKNKANTIGLLDQLGFLHQIILELKKEAPEFSSLHKLPLDDFSLFLPWGVRLINLFEDCWQQNKDPENLDFLEGEVQEYASALLASLRAISNKYSLLLQEKKLTTNGFEAFKAAAVISELDNYTASGYSKINGIIPNWTQNFLVNKKILLAGFYNLEETEEVIFKGLWRHFDTKLCLHSAPELLEGLENIHCLEHSALIKRWGARVEGFSLNPKSFNEKTKQKPTLRIWEGYDLHSELTALRHEFDSAKNVDIFLETSGSVTQSTVLESTAVILPYTELLLPTLHTVPNKDVNISMGYPLAHSSLLRLIDLIMRLRENVNIKEQMSSLTRETIQENPDNLMYYWKDLQELYRNPLLKALNHPELGSFASLLQKLETKLLEGEPYISIDVLLNKIQNERFDEGRFSPAERDAIFLLHKICLKNFAQISTAKELSLALVEFVLFLQEHAESRAKSLDPLQMTNLWEHFSLDAECLYRLLQKIIPEFANSVLSDKTLPIFALFALLRNILEGERVPFEGEPLTGLQIIGFLEARLLNFKKLFILDLTEDKLPGNPPQDPLLPEALRAELGLSSRAEREDMLAHHFWRLYAGADEVVLFTRSEQSAGALLDERKQRSRFIEELIWEAEQEKGRLLQPEQTQENILEKNELKYKEDDPLRIILSDVKGIKRNFISIPKTQPFIIKILKQLEQGGVSATFLDAYLRCPFRFALERLAKLKEFEGVNEEDDPREVGKLLHQVLCDFFKPYLNKVIEKQELDFNELKSIFLKRLNELKSEVHLPADSWLMLEVTGIERLRRLIENFPETTQILHLEHSIHGELILNLKDKQLFLEQSSTFSTVLKNKTTLHCKLYGVIDRVDQRAGEVYILDYKTGSTPKIKEQFWKDEELWERLEKWNKEIYFDKNKSCDSEGLELFNLVSDSVESLQMPLYLYMLNKTSKSQYEHLKNAFWVELSESSTENALFSDKVSDEFLSEILDIKLPVLLEFILIHLLFSPFFYSRENRSCKYCAFMSSCKPNIL</sequence>
<dbReference type="InterPro" id="IPR038726">
    <property type="entry name" value="PDDEXK_AddAB-type"/>
</dbReference>
<dbReference type="Gene3D" id="3.90.320.10">
    <property type="match status" value="1"/>
</dbReference>
<dbReference type="OrthoDB" id="9766257at2"/>
<protein>
    <submittedName>
        <fullName evidence="2">PD-(D/E)XK nuclease superfamily protein</fullName>
    </submittedName>
</protein>
<proteinExistence type="predicted"/>
<feature type="domain" description="PD-(D/E)XK endonuclease-like" evidence="1">
    <location>
        <begin position="771"/>
        <end position="957"/>
    </location>
</feature>
<evidence type="ECO:0000259" key="1">
    <source>
        <dbReference type="Pfam" id="PF12705"/>
    </source>
</evidence>
<dbReference type="Proteomes" id="UP000186469">
    <property type="component" value="Unassembled WGS sequence"/>
</dbReference>
<dbReference type="Pfam" id="PF12705">
    <property type="entry name" value="PDDEXK_1"/>
    <property type="match status" value="1"/>
</dbReference>